<evidence type="ECO:0000313" key="7">
    <source>
        <dbReference type="Proteomes" id="UP001082899"/>
    </source>
</evidence>
<comment type="caution">
    <text evidence="6">The sequence shown here is derived from an EMBL/GenBank/DDBJ whole genome shotgun (WGS) entry which is preliminary data.</text>
</comment>
<keyword evidence="4" id="KW-0804">Transcription</keyword>
<proteinExistence type="inferred from homology"/>
<keyword evidence="7" id="KW-1185">Reference proteome</keyword>
<gene>
    <name evidence="6" type="ORF">OVY01_05895</name>
</gene>
<dbReference type="InterPro" id="IPR036390">
    <property type="entry name" value="WH_DNA-bd_sf"/>
</dbReference>
<evidence type="ECO:0000313" key="6">
    <source>
        <dbReference type="EMBL" id="MCY0386774.1"/>
    </source>
</evidence>
<organism evidence="6 7">
    <name type="scientific">Robbsia betulipollinis</name>
    <dbReference type="NCBI Taxonomy" id="2981849"/>
    <lineage>
        <taxon>Bacteria</taxon>
        <taxon>Pseudomonadati</taxon>
        <taxon>Pseudomonadota</taxon>
        <taxon>Betaproteobacteria</taxon>
        <taxon>Burkholderiales</taxon>
        <taxon>Burkholderiaceae</taxon>
        <taxon>Robbsia</taxon>
    </lineage>
</organism>
<dbReference type="Gene3D" id="1.10.10.10">
    <property type="entry name" value="Winged helix-like DNA-binding domain superfamily/Winged helix DNA-binding domain"/>
    <property type="match status" value="1"/>
</dbReference>
<evidence type="ECO:0000256" key="3">
    <source>
        <dbReference type="ARBA" id="ARBA00023125"/>
    </source>
</evidence>
<name>A0ABT3ZJR8_9BURK</name>
<dbReference type="Proteomes" id="UP001082899">
    <property type="component" value="Unassembled WGS sequence"/>
</dbReference>
<dbReference type="Gene3D" id="3.40.190.290">
    <property type="match status" value="1"/>
</dbReference>
<keyword evidence="3" id="KW-0238">DNA-binding</keyword>
<keyword evidence="2" id="KW-0805">Transcription regulation</keyword>
<reference evidence="6" key="1">
    <citation type="submission" date="2022-11" db="EMBL/GenBank/DDBJ databases">
        <title>Robbsia betulipollinis sp. nov., isolated from pollen of birch (Betula pendula).</title>
        <authorList>
            <person name="Shi H."/>
            <person name="Ambika Manirajan B."/>
            <person name="Ratering S."/>
            <person name="Geissler-Plaum R."/>
            <person name="Schnell S."/>
        </authorList>
    </citation>
    <scope>NUCLEOTIDE SEQUENCE</scope>
    <source>
        <strain evidence="6">Bb-Pol-6</strain>
    </source>
</reference>
<comment type="similarity">
    <text evidence="1">Belongs to the LysR transcriptional regulatory family.</text>
</comment>
<dbReference type="Pfam" id="PF03466">
    <property type="entry name" value="LysR_substrate"/>
    <property type="match status" value="1"/>
</dbReference>
<protein>
    <submittedName>
        <fullName evidence="6">LysR substrate-binding domain-containing protein</fullName>
    </submittedName>
</protein>
<dbReference type="Pfam" id="PF00126">
    <property type="entry name" value="HTH_1"/>
    <property type="match status" value="1"/>
</dbReference>
<dbReference type="InterPro" id="IPR005119">
    <property type="entry name" value="LysR_subst-bd"/>
</dbReference>
<dbReference type="InterPro" id="IPR036388">
    <property type="entry name" value="WH-like_DNA-bd_sf"/>
</dbReference>
<evidence type="ECO:0000259" key="5">
    <source>
        <dbReference type="PROSITE" id="PS50931"/>
    </source>
</evidence>
<dbReference type="PANTHER" id="PTHR30126:SF39">
    <property type="entry name" value="HTH-TYPE TRANSCRIPTIONAL REGULATOR CYSL"/>
    <property type="match status" value="1"/>
</dbReference>
<dbReference type="PROSITE" id="PS50931">
    <property type="entry name" value="HTH_LYSR"/>
    <property type="match status" value="1"/>
</dbReference>
<dbReference type="RefSeq" id="WP_267846383.1">
    <property type="nucleotide sequence ID" value="NZ_JAPMXC010000001.1"/>
</dbReference>
<accession>A0ABT3ZJR8</accession>
<feature type="domain" description="HTH lysR-type" evidence="5">
    <location>
        <begin position="1"/>
        <end position="58"/>
    </location>
</feature>
<dbReference type="PANTHER" id="PTHR30126">
    <property type="entry name" value="HTH-TYPE TRANSCRIPTIONAL REGULATOR"/>
    <property type="match status" value="1"/>
</dbReference>
<evidence type="ECO:0000256" key="2">
    <source>
        <dbReference type="ARBA" id="ARBA00023015"/>
    </source>
</evidence>
<evidence type="ECO:0000256" key="4">
    <source>
        <dbReference type="ARBA" id="ARBA00023163"/>
    </source>
</evidence>
<dbReference type="SUPFAM" id="SSF46785">
    <property type="entry name" value="Winged helix' DNA-binding domain"/>
    <property type="match status" value="1"/>
</dbReference>
<dbReference type="SUPFAM" id="SSF53850">
    <property type="entry name" value="Periplasmic binding protein-like II"/>
    <property type="match status" value="1"/>
</dbReference>
<dbReference type="EMBL" id="JAPMXC010000001">
    <property type="protein sequence ID" value="MCY0386774.1"/>
    <property type="molecule type" value="Genomic_DNA"/>
</dbReference>
<dbReference type="InterPro" id="IPR000847">
    <property type="entry name" value="LysR_HTH_N"/>
</dbReference>
<sequence length="302" mass="32413">MTLEQLRIFVAVARRSHLTRAAEALSLTPSALSSALRCLEERYDIRLFDRIGRGIVLTEPGRAFLVFAEATLHSAGVAEQALHELAGTERGRIRVRVSQTIASYWLPGRLMRFRQRYPGLEIELEVGNTLTASQAVSEGVADVGLVEGEVDARSLEVMPVGSDRLIVVVAPHHPWAAGAALAVPDFPASGWVSREPGSGTRAVFEEALRHHGLAPEALGIVLSLPSNEAVLNAVEASECAAALSELAAAPALQTGRLVRASVALPVRAFNLLMHRERHRTRATQALADFLLAAMPAVPGIEL</sequence>
<evidence type="ECO:0000256" key="1">
    <source>
        <dbReference type="ARBA" id="ARBA00009437"/>
    </source>
</evidence>